<dbReference type="Gene3D" id="3.30.497.10">
    <property type="entry name" value="Antithrombin, subunit I, domain 2"/>
    <property type="match status" value="1"/>
</dbReference>
<gene>
    <name evidence="4" type="ordered locus">MTR_7g050830</name>
</gene>
<dbReference type="Proteomes" id="UP000002051">
    <property type="component" value="Unassembled WGS sequence"/>
</dbReference>
<feature type="domain" description="Serpin" evidence="3">
    <location>
        <begin position="26"/>
        <end position="324"/>
    </location>
</feature>
<dbReference type="EnsemblPlants" id="AES78903">
    <property type="protein sequence ID" value="AES78903"/>
    <property type="gene ID" value="MTR_7g050830"/>
</dbReference>
<accession>A0A0C3W5K4</accession>
<dbReference type="InterPro" id="IPR000215">
    <property type="entry name" value="Serpin_fam"/>
</dbReference>
<keyword evidence="6" id="KW-1185">Reference proteome</keyword>
<dbReference type="eggNOG" id="KOG2392">
    <property type="taxonomic scope" value="Eukaryota"/>
</dbReference>
<reference evidence="4 6" key="1">
    <citation type="journal article" date="2011" name="Nature">
        <title>The Medicago genome provides insight into the evolution of rhizobial symbioses.</title>
        <authorList>
            <person name="Young N.D."/>
            <person name="Debelle F."/>
            <person name="Oldroyd G.E."/>
            <person name="Geurts R."/>
            <person name="Cannon S.B."/>
            <person name="Udvardi M.K."/>
            <person name="Benedito V.A."/>
            <person name="Mayer K.F."/>
            <person name="Gouzy J."/>
            <person name="Schoof H."/>
            <person name="Van de Peer Y."/>
            <person name="Proost S."/>
            <person name="Cook D.R."/>
            <person name="Meyers B.C."/>
            <person name="Spannagl M."/>
            <person name="Cheung F."/>
            <person name="De Mita S."/>
            <person name="Krishnakumar V."/>
            <person name="Gundlach H."/>
            <person name="Zhou S."/>
            <person name="Mudge J."/>
            <person name="Bharti A.K."/>
            <person name="Murray J.D."/>
            <person name="Naoumkina M.A."/>
            <person name="Rosen B."/>
            <person name="Silverstein K.A."/>
            <person name="Tang H."/>
            <person name="Rombauts S."/>
            <person name="Zhao P.X."/>
            <person name="Zhou P."/>
            <person name="Barbe V."/>
            <person name="Bardou P."/>
            <person name="Bechner M."/>
            <person name="Bellec A."/>
            <person name="Berger A."/>
            <person name="Berges H."/>
            <person name="Bidwell S."/>
            <person name="Bisseling T."/>
            <person name="Choisne N."/>
            <person name="Couloux A."/>
            <person name="Denny R."/>
            <person name="Deshpande S."/>
            <person name="Dai X."/>
            <person name="Doyle J.J."/>
            <person name="Dudez A.M."/>
            <person name="Farmer A.D."/>
            <person name="Fouteau S."/>
            <person name="Franken C."/>
            <person name="Gibelin C."/>
            <person name="Gish J."/>
            <person name="Goldstein S."/>
            <person name="Gonzalez A.J."/>
            <person name="Green P.J."/>
            <person name="Hallab A."/>
            <person name="Hartog M."/>
            <person name="Hua A."/>
            <person name="Humphray S.J."/>
            <person name="Jeong D.H."/>
            <person name="Jing Y."/>
            <person name="Jocker A."/>
            <person name="Kenton S.M."/>
            <person name="Kim D.J."/>
            <person name="Klee K."/>
            <person name="Lai H."/>
            <person name="Lang C."/>
            <person name="Lin S."/>
            <person name="Macmil S.L."/>
            <person name="Magdelenat G."/>
            <person name="Matthews L."/>
            <person name="McCorrison J."/>
            <person name="Monaghan E.L."/>
            <person name="Mun J.H."/>
            <person name="Najar F.Z."/>
            <person name="Nicholson C."/>
            <person name="Noirot C."/>
            <person name="O'Bleness M."/>
            <person name="Paule C.R."/>
            <person name="Poulain J."/>
            <person name="Prion F."/>
            <person name="Qin B."/>
            <person name="Qu C."/>
            <person name="Retzel E.F."/>
            <person name="Riddle C."/>
            <person name="Sallet E."/>
            <person name="Samain S."/>
            <person name="Samson N."/>
            <person name="Sanders I."/>
            <person name="Saurat O."/>
            <person name="Scarpelli C."/>
            <person name="Schiex T."/>
            <person name="Segurens B."/>
            <person name="Severin A.J."/>
            <person name="Sherrier D.J."/>
            <person name="Shi R."/>
            <person name="Sims S."/>
            <person name="Singer S.R."/>
            <person name="Sinharoy S."/>
            <person name="Sterck L."/>
            <person name="Viollet A."/>
            <person name="Wang B.B."/>
            <person name="Wang K."/>
            <person name="Wang M."/>
            <person name="Wang X."/>
            <person name="Warfsmann J."/>
            <person name="Weissenbach J."/>
            <person name="White D.D."/>
            <person name="White J.D."/>
            <person name="Wiley G.B."/>
            <person name="Wincker P."/>
            <person name="Xing Y."/>
            <person name="Yang L."/>
            <person name="Yao Z."/>
            <person name="Ying F."/>
            <person name="Zhai J."/>
            <person name="Zhou L."/>
            <person name="Zuber A."/>
            <person name="Denarie J."/>
            <person name="Dixon R.A."/>
            <person name="May G.D."/>
            <person name="Schwartz D.C."/>
            <person name="Rogers J."/>
            <person name="Quetier F."/>
            <person name="Town C.D."/>
            <person name="Roe B.A."/>
        </authorList>
    </citation>
    <scope>NUCLEOTIDE SEQUENCE [LARGE SCALE GENOMIC DNA]</scope>
    <source>
        <strain evidence="4">A17</strain>
        <strain evidence="5 6">cv. Jemalong A17</strain>
    </source>
</reference>
<reference evidence="4 6" key="2">
    <citation type="journal article" date="2014" name="BMC Genomics">
        <title>An improved genome release (version Mt4.0) for the model legume Medicago truncatula.</title>
        <authorList>
            <person name="Tang H."/>
            <person name="Krishnakumar V."/>
            <person name="Bidwell S."/>
            <person name="Rosen B."/>
            <person name="Chan A."/>
            <person name="Zhou S."/>
            <person name="Gentzbittel L."/>
            <person name="Childs K.L."/>
            <person name="Yandell M."/>
            <person name="Gundlach H."/>
            <person name="Mayer K.F."/>
            <person name="Schwartz D.C."/>
            <person name="Town C.D."/>
        </authorList>
    </citation>
    <scope>GENOME REANNOTATION</scope>
    <source>
        <strain evidence="5 6">cv. Jemalong A17</strain>
    </source>
</reference>
<evidence type="ECO:0000313" key="5">
    <source>
        <dbReference type="EnsemblPlants" id="AES78903"/>
    </source>
</evidence>
<evidence type="ECO:0000259" key="3">
    <source>
        <dbReference type="SMART" id="SM00093"/>
    </source>
</evidence>
<evidence type="ECO:0000256" key="1">
    <source>
        <dbReference type="ARBA" id="ARBA00009500"/>
    </source>
</evidence>
<organism evidence="4 6">
    <name type="scientific">Medicago truncatula</name>
    <name type="common">Barrel medic</name>
    <name type="synonym">Medicago tribuloides</name>
    <dbReference type="NCBI Taxonomy" id="3880"/>
    <lineage>
        <taxon>Eukaryota</taxon>
        <taxon>Viridiplantae</taxon>
        <taxon>Streptophyta</taxon>
        <taxon>Embryophyta</taxon>
        <taxon>Tracheophyta</taxon>
        <taxon>Spermatophyta</taxon>
        <taxon>Magnoliopsida</taxon>
        <taxon>eudicotyledons</taxon>
        <taxon>Gunneridae</taxon>
        <taxon>Pentapetalae</taxon>
        <taxon>rosids</taxon>
        <taxon>fabids</taxon>
        <taxon>Fabales</taxon>
        <taxon>Fabaceae</taxon>
        <taxon>Papilionoideae</taxon>
        <taxon>50 kb inversion clade</taxon>
        <taxon>NPAAA clade</taxon>
        <taxon>Hologalegina</taxon>
        <taxon>IRL clade</taxon>
        <taxon>Trifolieae</taxon>
        <taxon>Medicago</taxon>
    </lineage>
</organism>
<dbReference type="HOGENOM" id="CLU_807437_0_0_1"/>
<dbReference type="PaxDb" id="3880-AES78903"/>
<proteinExistence type="inferred from homology"/>
<dbReference type="SUPFAM" id="SSF56574">
    <property type="entry name" value="Serpins"/>
    <property type="match status" value="1"/>
</dbReference>
<accession>G7KVX6</accession>
<dbReference type="InterPro" id="IPR036186">
    <property type="entry name" value="Serpin_sf"/>
</dbReference>
<name>G7KVX6_MEDTR</name>
<comment type="similarity">
    <text evidence="1 2">Belongs to the serpin family.</text>
</comment>
<dbReference type="InterPro" id="IPR042178">
    <property type="entry name" value="Serpin_sf_1"/>
</dbReference>
<evidence type="ECO:0000313" key="6">
    <source>
        <dbReference type="Proteomes" id="UP000002051"/>
    </source>
</evidence>
<dbReference type="EMBL" id="CM001223">
    <property type="protein sequence ID" value="AES78903.2"/>
    <property type="molecule type" value="Genomic_DNA"/>
</dbReference>
<dbReference type="CDD" id="cd02043">
    <property type="entry name" value="serpinP_plants"/>
    <property type="match status" value="1"/>
</dbReference>
<dbReference type="STRING" id="3880.G7KVX6"/>
<dbReference type="InterPro" id="IPR023796">
    <property type="entry name" value="Serpin_dom"/>
</dbReference>
<evidence type="ECO:0000256" key="2">
    <source>
        <dbReference type="RuleBase" id="RU000411"/>
    </source>
</evidence>
<dbReference type="Gene3D" id="2.30.39.10">
    <property type="entry name" value="Alpha-1-antitrypsin, domain 1"/>
    <property type="match status" value="1"/>
</dbReference>
<dbReference type="MEROPS" id="I04.067"/>
<dbReference type="Pfam" id="PF00079">
    <property type="entry name" value="Serpin"/>
    <property type="match status" value="2"/>
</dbReference>
<dbReference type="PANTHER" id="PTHR11461:SF211">
    <property type="entry name" value="GH10112P-RELATED"/>
    <property type="match status" value="1"/>
</dbReference>
<evidence type="ECO:0000313" key="4">
    <source>
        <dbReference type="EMBL" id="AES78903.2"/>
    </source>
</evidence>
<reference evidence="5" key="3">
    <citation type="submission" date="2015-04" db="UniProtKB">
        <authorList>
            <consortium name="EnsemblPlants"/>
        </authorList>
    </citation>
    <scope>IDENTIFICATION</scope>
    <source>
        <strain evidence="5">cv. Jemalong A17</strain>
    </source>
</reference>
<sequence>MPPQKRKRTKKNLIGKSLTKFTNVSLNITKHLLSNQKLNEKNIVFSPLSLNTVLIMIATGSEGPTQNQLLSFLQSESTGDLKSLCSQVVSSVLSDGARAGGPCLSYVNGVWVEKSLPLQPSFKQLMTTDFEATLSAVDFVNKAYFATQFLITVSKCGVWNRMLMKVRKQVNLWAEKKTKGLIQDLLPHGSVNSLTSLIFANALYFKGVWKQKFDTSKTKDYDFDLLNGKSVKVPFMTSKNDQFISSLDGKDGRAFSIYFFLPDEKDGLSALIDKVASDSEFLEQKLPREEVQVGKFRIPRFNISFEIEASELLKKLGLAKIKCNII</sequence>
<protein>
    <submittedName>
        <fullName evidence="4">Serpin-like protein</fullName>
    </submittedName>
</protein>
<dbReference type="SMART" id="SM00093">
    <property type="entry name" value="SERPIN"/>
    <property type="match status" value="1"/>
</dbReference>
<dbReference type="GO" id="GO:0005615">
    <property type="term" value="C:extracellular space"/>
    <property type="evidence" value="ECO:0000318"/>
    <property type="project" value="GO_Central"/>
</dbReference>
<dbReference type="PANTHER" id="PTHR11461">
    <property type="entry name" value="SERINE PROTEASE INHIBITOR, SERPIN"/>
    <property type="match status" value="1"/>
</dbReference>
<dbReference type="AlphaFoldDB" id="G7KVX6"/>
<dbReference type="GO" id="GO:0004867">
    <property type="term" value="F:serine-type endopeptidase inhibitor activity"/>
    <property type="evidence" value="ECO:0007669"/>
    <property type="project" value="InterPro"/>
</dbReference>
<dbReference type="InterPro" id="IPR042185">
    <property type="entry name" value="Serpin_sf_2"/>
</dbReference>